<evidence type="ECO:0000256" key="8">
    <source>
        <dbReference type="ARBA" id="ARBA00023242"/>
    </source>
</evidence>
<feature type="binding site" evidence="12">
    <location>
        <position position="157"/>
    </location>
    <ligand>
        <name>substrate</name>
    </ligand>
</feature>
<evidence type="ECO:0000256" key="1">
    <source>
        <dbReference type="ARBA" id="ARBA00004123"/>
    </source>
</evidence>
<feature type="active site" description="Proton acceptor" evidence="11">
    <location>
        <position position="149"/>
    </location>
</feature>
<evidence type="ECO:0000256" key="4">
    <source>
        <dbReference type="ARBA" id="ARBA00022801"/>
    </source>
</evidence>
<evidence type="ECO:0000256" key="2">
    <source>
        <dbReference type="ARBA" id="ARBA00012111"/>
    </source>
</evidence>
<gene>
    <name evidence="16" type="ORF">QSP1433_LOCUS338</name>
</gene>
<dbReference type="EMBL" id="HBHK01000525">
    <property type="protein sequence ID" value="CAD9662468.1"/>
    <property type="molecule type" value="Transcribed_RNA"/>
</dbReference>
<keyword evidence="6 10" id="KW-0805">Transcription regulation</keyword>
<evidence type="ECO:0000256" key="5">
    <source>
        <dbReference type="ARBA" id="ARBA00022853"/>
    </source>
</evidence>
<evidence type="ECO:0000256" key="10">
    <source>
        <dbReference type="PIRNR" id="PIRNR037913"/>
    </source>
</evidence>
<reference evidence="16" key="1">
    <citation type="submission" date="2021-01" db="EMBL/GenBank/DDBJ databases">
        <authorList>
            <person name="Corre E."/>
            <person name="Pelletier E."/>
            <person name="Niang G."/>
            <person name="Scheremetjew M."/>
            <person name="Finn R."/>
            <person name="Kale V."/>
            <person name="Holt S."/>
            <person name="Cochrane G."/>
            <person name="Meng A."/>
            <person name="Brown T."/>
            <person name="Cohen L."/>
        </authorList>
    </citation>
    <scope>NUCLEOTIDE SEQUENCE</scope>
    <source>
        <strain evidence="16">NY070348D</strain>
    </source>
</reference>
<dbReference type="GO" id="GO:0046872">
    <property type="term" value="F:metal ion binding"/>
    <property type="evidence" value="ECO:0007669"/>
    <property type="project" value="UniProtKB-KW"/>
</dbReference>
<evidence type="ECO:0000256" key="13">
    <source>
        <dbReference type="PIRSR" id="PIRSR037913-3"/>
    </source>
</evidence>
<feature type="binding site" evidence="12">
    <location>
        <position position="311"/>
    </location>
    <ligand>
        <name>substrate</name>
    </ligand>
</feature>
<dbReference type="FunFam" id="3.40.800.20:FF:000001">
    <property type="entry name" value="Histone deacetylase"/>
    <property type="match status" value="1"/>
</dbReference>
<feature type="region of interest" description="Disordered" evidence="14">
    <location>
        <begin position="392"/>
        <end position="551"/>
    </location>
</feature>
<evidence type="ECO:0000256" key="6">
    <source>
        <dbReference type="ARBA" id="ARBA00023015"/>
    </source>
</evidence>
<evidence type="ECO:0000256" key="7">
    <source>
        <dbReference type="ARBA" id="ARBA00023163"/>
    </source>
</evidence>
<dbReference type="InterPro" id="IPR003084">
    <property type="entry name" value="HDAC_I/II"/>
</dbReference>
<feature type="domain" description="Histone deacetylase" evidence="15">
    <location>
        <begin position="34"/>
        <end position="324"/>
    </location>
</feature>
<accession>A0A7S2R6Y4</accession>
<evidence type="ECO:0000256" key="14">
    <source>
        <dbReference type="SAM" id="MobiDB-lite"/>
    </source>
</evidence>
<keyword evidence="7 10" id="KW-0804">Transcription</keyword>
<dbReference type="InterPro" id="IPR037138">
    <property type="entry name" value="His_deacetylse_dom_sf"/>
</dbReference>
<comment type="subcellular location">
    <subcellularLocation>
        <location evidence="1 10">Nucleus</location>
    </subcellularLocation>
</comment>
<feature type="binding site" evidence="12">
    <location>
        <position position="107"/>
    </location>
    <ligand>
        <name>substrate</name>
    </ligand>
</feature>
<feature type="binding site" evidence="13">
    <location>
        <position position="186"/>
    </location>
    <ligand>
        <name>a divalent metal cation</name>
        <dbReference type="ChEBI" id="CHEBI:60240"/>
    </ligand>
</feature>
<evidence type="ECO:0000256" key="3">
    <source>
        <dbReference type="ARBA" id="ARBA00022491"/>
    </source>
</evidence>
<dbReference type="PRINTS" id="PR01271">
    <property type="entry name" value="HISDACETLASE"/>
</dbReference>
<dbReference type="SUPFAM" id="SSF52768">
    <property type="entry name" value="Arginase/deacetylase"/>
    <property type="match status" value="1"/>
</dbReference>
<dbReference type="GO" id="GO:0000118">
    <property type="term" value="C:histone deacetylase complex"/>
    <property type="evidence" value="ECO:0007669"/>
    <property type="project" value="UniProtKB-ARBA"/>
</dbReference>
<dbReference type="EC" id="3.5.1.98" evidence="2 10"/>
<keyword evidence="3" id="KW-0678">Repressor</keyword>
<evidence type="ECO:0000256" key="9">
    <source>
        <dbReference type="ARBA" id="ARBA00061569"/>
    </source>
</evidence>
<dbReference type="Gene3D" id="3.40.800.20">
    <property type="entry name" value="Histone deacetylase domain"/>
    <property type="match status" value="1"/>
</dbReference>
<feature type="compositionally biased region" description="Basic and acidic residues" evidence="14">
    <location>
        <begin position="420"/>
        <end position="468"/>
    </location>
</feature>
<dbReference type="PRINTS" id="PR01270">
    <property type="entry name" value="HDASUPER"/>
</dbReference>
<dbReference type="PANTHER" id="PTHR10625">
    <property type="entry name" value="HISTONE DEACETYLASE HDAC1-RELATED"/>
    <property type="match status" value="1"/>
</dbReference>
<dbReference type="GO" id="GO:0040029">
    <property type="term" value="P:epigenetic regulation of gene expression"/>
    <property type="evidence" value="ECO:0007669"/>
    <property type="project" value="TreeGrafter"/>
</dbReference>
<organism evidence="16">
    <name type="scientific">Mucochytrium quahogii</name>
    <dbReference type="NCBI Taxonomy" id="96639"/>
    <lineage>
        <taxon>Eukaryota</taxon>
        <taxon>Sar</taxon>
        <taxon>Stramenopiles</taxon>
        <taxon>Bigyra</taxon>
        <taxon>Labyrinthulomycetes</taxon>
        <taxon>Thraustochytrida</taxon>
        <taxon>Thraustochytriidae</taxon>
        <taxon>Mucochytrium</taxon>
    </lineage>
</organism>
<proteinExistence type="inferred from homology"/>
<dbReference type="AlphaFoldDB" id="A0A7S2R6Y4"/>
<feature type="binding site" evidence="13">
    <location>
        <position position="272"/>
    </location>
    <ligand>
        <name>a divalent metal cation</name>
        <dbReference type="ChEBI" id="CHEBI:60240"/>
    </ligand>
</feature>
<feature type="binding site" evidence="13">
    <location>
        <position position="184"/>
    </location>
    <ligand>
        <name>a divalent metal cation</name>
        <dbReference type="ChEBI" id="CHEBI:60240"/>
    </ligand>
</feature>
<evidence type="ECO:0000313" key="16">
    <source>
        <dbReference type="EMBL" id="CAD9662468.1"/>
    </source>
</evidence>
<evidence type="ECO:0000256" key="12">
    <source>
        <dbReference type="PIRSR" id="PIRSR037913-2"/>
    </source>
</evidence>
<dbReference type="InterPro" id="IPR023696">
    <property type="entry name" value="Ureohydrolase_dom_sf"/>
</dbReference>
<protein>
    <recommendedName>
        <fullName evidence="2 10">Histone deacetylase</fullName>
        <ecNumber evidence="2 10">3.5.1.98</ecNumber>
    </recommendedName>
</protein>
<comment type="similarity">
    <text evidence="9 10">Belongs to the histone deacetylase family. HD Type 1 subfamily.</text>
</comment>
<keyword evidence="5 10" id="KW-0156">Chromatin regulator</keyword>
<comment type="catalytic activity">
    <reaction evidence="10">
        <text>N(6)-acetyl-L-lysyl-[histone] + H2O = L-lysyl-[histone] + acetate</text>
        <dbReference type="Rhea" id="RHEA:58196"/>
        <dbReference type="Rhea" id="RHEA-COMP:9845"/>
        <dbReference type="Rhea" id="RHEA-COMP:11338"/>
        <dbReference type="ChEBI" id="CHEBI:15377"/>
        <dbReference type="ChEBI" id="CHEBI:29969"/>
        <dbReference type="ChEBI" id="CHEBI:30089"/>
        <dbReference type="ChEBI" id="CHEBI:61930"/>
        <dbReference type="EC" id="3.5.1.98"/>
    </reaction>
</comment>
<sequence length="551" mass="61299">MSASSSQSTAVKRKSKVSYFYKPEIGSYYYGPGHPMKPHRLKLTHHLLLTYGMYRKMEVLRPHDATAEELERFHAHEYVDFLKRVSPDTEQEFEKQMAKFNVGPYSDCPIFDGLYNFMSSCSGASLDAAVKVNHGLADVCINWSGGLHHAKKGEASGFCYINDIVLCIVELLKYHGRVLYIDIDIHHGDGVEEAFYTTDRVMTASFHKYGDFFPGSGAYTDVGAKTGKYYSVNFPLKDGLDDASFEGIFKPVITKIMEHYQPGAVVMCCGADSITGDRLGCWNLSLKGHGFAIDYVKSFGVPVILLGGGGYTPRNVARCWAYETGIALGEESEMSNDIPWNQYHNYFGPNHQLHLTPDAQMKNMNSKSYLEKYTNIILENLGKLDAAPSVQFQDTPADFSDPEERRRAAMDNGNDDEKPDTDNVRMHDAEFYDNDKDHDHREATTSAKKEDDKSTKQEEDTAVKKETSSEGETVKPTTVEPPVPPADSNPAEGTDVTTEVKGEAATTKVEPENDEHANEKASEDTPAKQEYKKGTECGGFVAENDAMDTAE</sequence>
<keyword evidence="8 10" id="KW-0539">Nucleus</keyword>
<dbReference type="PANTHER" id="PTHR10625:SF10">
    <property type="entry name" value="HISTONE DEACETYLASE HDAC1"/>
    <property type="match status" value="1"/>
</dbReference>
<dbReference type="Pfam" id="PF00850">
    <property type="entry name" value="Hist_deacetyl"/>
    <property type="match status" value="1"/>
</dbReference>
<dbReference type="InterPro" id="IPR023801">
    <property type="entry name" value="His_deacetylse_dom"/>
</dbReference>
<feature type="compositionally biased region" description="Basic and acidic residues" evidence="14">
    <location>
        <begin position="509"/>
        <end position="535"/>
    </location>
</feature>
<keyword evidence="4 10" id="KW-0378">Hydrolase</keyword>
<keyword evidence="13" id="KW-0479">Metal-binding</keyword>
<name>A0A7S2R6Y4_9STRA</name>
<dbReference type="PIRSF" id="PIRSF037913">
    <property type="entry name" value="His_deacetylse_1"/>
    <property type="match status" value="1"/>
</dbReference>
<evidence type="ECO:0000259" key="15">
    <source>
        <dbReference type="Pfam" id="PF00850"/>
    </source>
</evidence>
<dbReference type="InterPro" id="IPR000286">
    <property type="entry name" value="HDACs"/>
</dbReference>
<dbReference type="GO" id="GO:0141221">
    <property type="term" value="F:histone deacetylase activity, hydrolytic mechanism"/>
    <property type="evidence" value="ECO:0007669"/>
    <property type="project" value="UniProtKB-EC"/>
</dbReference>
<evidence type="ECO:0000256" key="11">
    <source>
        <dbReference type="PIRSR" id="PIRSR037913-1"/>
    </source>
</evidence>